<dbReference type="FunFam" id="3.40.50.720:FF:000584">
    <property type="entry name" value="D-3-phosphoglycerate dehydrogenase"/>
    <property type="match status" value="1"/>
</dbReference>
<dbReference type="Pfam" id="PF02826">
    <property type="entry name" value="2-Hacid_dh_C"/>
    <property type="match status" value="1"/>
</dbReference>
<gene>
    <name evidence="13" type="ordered locus">CBUD_0270</name>
</gene>
<accession>A9KBZ8</accession>
<comment type="function">
    <text evidence="1">Catalyzes the reversible oxidation of 3-phospho-D-glycerate to 3-phosphonooxypyruvate, the first step of the phosphorylated L-serine biosynthesis pathway. Also catalyzes the reversible oxidation of 2-hydroxyglutarate to 2-oxoglutarate.</text>
</comment>
<dbReference type="Gene3D" id="3.30.70.260">
    <property type="match status" value="1"/>
</dbReference>
<evidence type="ECO:0000256" key="9">
    <source>
        <dbReference type="ARBA" id="ARBA00048126"/>
    </source>
</evidence>
<dbReference type="PROSITE" id="PS00670">
    <property type="entry name" value="D_2_HYDROXYACID_DH_2"/>
    <property type="match status" value="1"/>
</dbReference>
<evidence type="ECO:0000256" key="4">
    <source>
        <dbReference type="ARBA" id="ARBA00013143"/>
    </source>
</evidence>
<dbReference type="GO" id="GO:0004617">
    <property type="term" value="F:phosphoglycerate dehydrogenase activity"/>
    <property type="evidence" value="ECO:0007669"/>
    <property type="project" value="UniProtKB-EC"/>
</dbReference>
<comment type="pathway">
    <text evidence="2">Amino-acid biosynthesis; L-serine biosynthesis; L-serine from 3-phospho-D-glycerate: step 1/3.</text>
</comment>
<proteinExistence type="inferred from homology"/>
<comment type="similarity">
    <text evidence="11">Belongs to the D-isomer specific 2-hydroxyacid dehydrogenase family.</text>
</comment>
<dbReference type="InterPro" id="IPR006139">
    <property type="entry name" value="D-isomer_2_OHA_DH_cat_dom"/>
</dbReference>
<organism evidence="13 14">
    <name type="scientific">Coxiella burnetii (strain Dugway 5J108-111)</name>
    <dbReference type="NCBI Taxonomy" id="434922"/>
    <lineage>
        <taxon>Bacteria</taxon>
        <taxon>Pseudomonadati</taxon>
        <taxon>Pseudomonadota</taxon>
        <taxon>Gammaproteobacteria</taxon>
        <taxon>Legionellales</taxon>
        <taxon>Coxiellaceae</taxon>
        <taxon>Coxiella</taxon>
    </lineage>
</organism>
<dbReference type="FunFam" id="3.30.70.260:FF:000056">
    <property type="entry name" value="D-3-phosphoglycerate dehydrogenase"/>
    <property type="match status" value="1"/>
</dbReference>
<dbReference type="AlphaFoldDB" id="A9KBZ8"/>
<evidence type="ECO:0000256" key="5">
    <source>
        <dbReference type="ARBA" id="ARBA00021582"/>
    </source>
</evidence>
<evidence type="ECO:0000256" key="8">
    <source>
        <dbReference type="ARBA" id="ARBA00030455"/>
    </source>
</evidence>
<dbReference type="InterPro" id="IPR006140">
    <property type="entry name" value="D-isomer_DH_NAD-bd"/>
</dbReference>
<dbReference type="InterPro" id="IPR036291">
    <property type="entry name" value="NAD(P)-bd_dom_sf"/>
</dbReference>
<name>A9KBZ8_COXBN</name>
<dbReference type="EC" id="1.1.1.399" evidence="3"/>
<dbReference type="KEGG" id="cbd:CBUD_0270"/>
<reference evidence="13 14" key="1">
    <citation type="journal article" date="2009" name="Infect. Immun.">
        <title>Comparative genomics reveal extensive transposon-mediated genomic plasticity and diversity among potential effector proteins within the genus Coxiella.</title>
        <authorList>
            <person name="Beare P.A."/>
            <person name="Unsworth N."/>
            <person name="Andoh M."/>
            <person name="Voth D.E."/>
            <person name="Omsland A."/>
            <person name="Gilk S.D."/>
            <person name="Williams K.P."/>
            <person name="Sobral B.W."/>
            <person name="Kupko J.J.III."/>
            <person name="Porcella S.F."/>
            <person name="Samuel J.E."/>
            <person name="Heinzen R.A."/>
        </authorList>
    </citation>
    <scope>NUCLEOTIDE SEQUENCE [LARGE SCALE GENOMIC DNA]</scope>
    <source>
        <strain evidence="13 14">Dugway 5J108-111</strain>
    </source>
</reference>
<evidence type="ECO:0000256" key="3">
    <source>
        <dbReference type="ARBA" id="ARBA00013001"/>
    </source>
</evidence>
<dbReference type="EMBL" id="CP000733">
    <property type="protein sequence ID" value="ABS76839.1"/>
    <property type="molecule type" value="Genomic_DNA"/>
</dbReference>
<dbReference type="InterPro" id="IPR002912">
    <property type="entry name" value="ACT_dom"/>
</dbReference>
<dbReference type="EC" id="1.1.1.95" evidence="4"/>
<dbReference type="CDD" id="cd04901">
    <property type="entry name" value="ACT_3PGDH"/>
    <property type="match status" value="1"/>
</dbReference>
<dbReference type="GO" id="GO:0051287">
    <property type="term" value="F:NAD binding"/>
    <property type="evidence" value="ECO:0007669"/>
    <property type="project" value="InterPro"/>
</dbReference>
<dbReference type="PANTHER" id="PTHR42938:SF47">
    <property type="entry name" value="HYDROXYPYRUVATE REDUCTASE"/>
    <property type="match status" value="1"/>
</dbReference>
<dbReference type="SUPFAM" id="SSF51735">
    <property type="entry name" value="NAD(P)-binding Rossmann-fold domains"/>
    <property type="match status" value="1"/>
</dbReference>
<evidence type="ECO:0000313" key="13">
    <source>
        <dbReference type="EMBL" id="ABS76839.1"/>
    </source>
</evidence>
<dbReference type="PANTHER" id="PTHR42938">
    <property type="entry name" value="FORMATE DEHYDROGENASE 1"/>
    <property type="match status" value="1"/>
</dbReference>
<dbReference type="PROSITE" id="PS51671">
    <property type="entry name" value="ACT"/>
    <property type="match status" value="1"/>
</dbReference>
<dbReference type="InterPro" id="IPR045865">
    <property type="entry name" value="ACT-like_dom_sf"/>
</dbReference>
<evidence type="ECO:0000259" key="12">
    <source>
        <dbReference type="PROSITE" id="PS51671"/>
    </source>
</evidence>
<evidence type="ECO:0000313" key="14">
    <source>
        <dbReference type="Proteomes" id="UP000008555"/>
    </source>
</evidence>
<dbReference type="RefSeq" id="WP_011996503.1">
    <property type="nucleotide sequence ID" value="NC_009727.1"/>
</dbReference>
<evidence type="ECO:0000256" key="1">
    <source>
        <dbReference type="ARBA" id="ARBA00003800"/>
    </source>
</evidence>
<dbReference type="HOGENOM" id="CLU_019796_9_0_6"/>
<keyword evidence="7" id="KW-0520">NAD</keyword>
<comment type="catalytic activity">
    <reaction evidence="10">
        <text>(2R)-3-phosphoglycerate + NAD(+) = 3-phosphooxypyruvate + NADH + H(+)</text>
        <dbReference type="Rhea" id="RHEA:12641"/>
        <dbReference type="ChEBI" id="CHEBI:15378"/>
        <dbReference type="ChEBI" id="CHEBI:18110"/>
        <dbReference type="ChEBI" id="CHEBI:57540"/>
        <dbReference type="ChEBI" id="CHEBI:57945"/>
        <dbReference type="ChEBI" id="CHEBI:58272"/>
        <dbReference type="EC" id="1.1.1.95"/>
    </reaction>
</comment>
<dbReference type="Gene3D" id="3.40.50.720">
    <property type="entry name" value="NAD(P)-binding Rossmann-like Domain"/>
    <property type="match status" value="2"/>
</dbReference>
<evidence type="ECO:0000256" key="11">
    <source>
        <dbReference type="RuleBase" id="RU003719"/>
    </source>
</evidence>
<evidence type="ECO:0000256" key="7">
    <source>
        <dbReference type="ARBA" id="ARBA00023027"/>
    </source>
</evidence>
<comment type="catalytic activity">
    <reaction evidence="9">
        <text>(R)-2-hydroxyglutarate + NAD(+) = 2-oxoglutarate + NADH + H(+)</text>
        <dbReference type="Rhea" id="RHEA:49612"/>
        <dbReference type="ChEBI" id="CHEBI:15378"/>
        <dbReference type="ChEBI" id="CHEBI:15801"/>
        <dbReference type="ChEBI" id="CHEBI:16810"/>
        <dbReference type="ChEBI" id="CHEBI:57540"/>
        <dbReference type="ChEBI" id="CHEBI:57945"/>
        <dbReference type="EC" id="1.1.1.399"/>
    </reaction>
</comment>
<dbReference type="UniPathway" id="UPA00135">
    <property type="reaction ID" value="UER00196"/>
</dbReference>
<dbReference type="SUPFAM" id="SSF55021">
    <property type="entry name" value="ACT-like"/>
    <property type="match status" value="1"/>
</dbReference>
<dbReference type="Pfam" id="PF00389">
    <property type="entry name" value="2-Hacid_dh"/>
    <property type="match status" value="1"/>
</dbReference>
<evidence type="ECO:0000256" key="2">
    <source>
        <dbReference type="ARBA" id="ARBA00005216"/>
    </source>
</evidence>
<keyword evidence="6 11" id="KW-0560">Oxidoreductase</keyword>
<dbReference type="Proteomes" id="UP000008555">
    <property type="component" value="Chromosome"/>
</dbReference>
<evidence type="ECO:0000256" key="10">
    <source>
        <dbReference type="ARBA" id="ARBA00048731"/>
    </source>
</evidence>
<evidence type="ECO:0000256" key="6">
    <source>
        <dbReference type="ARBA" id="ARBA00023002"/>
    </source>
</evidence>
<feature type="domain" description="ACT" evidence="12">
    <location>
        <begin position="320"/>
        <end position="388"/>
    </location>
</feature>
<sequence length="388" mass="42864">MNYKILLLDNISPRGLEKFNPEKYTLLTECEEPDAILVRSCNLHDKKIADRVQVIGRAGVGVNNIPVRQLTLSGVPVLNTPGANANAVKELVITGILLASRHIYPALDYARHIEGDDETITHQVEKNKKRFSGFELPGKTLGIIGLGQIGVKVANAAIRLGMKAIGYDPAITVRSAWELSSEVAQAESLRDVLRNSDFVTVHVPLNTHTHHLINEEAIAQMKDNVVVLNFARAEIVDNQALAQALAKNKIQNYVCDFPSTIFKSFPQVICLPHLGASTKEAEENCAIMVVEQVQDFLENGYIRNSVNFPTGKLARTEGCRIAITNKNVPNMVAQVSTVLSQADINIIDMINKSRDEIAYTLIDVNKKIDQNILHQLQSIDGIIRVRLL</sequence>
<dbReference type="InterPro" id="IPR029753">
    <property type="entry name" value="D-isomer_DH_CS"/>
</dbReference>
<dbReference type="CDD" id="cd12174">
    <property type="entry name" value="PGDH_like_3"/>
    <property type="match status" value="1"/>
</dbReference>
<protein>
    <recommendedName>
        <fullName evidence="5">D-3-phosphoglycerate dehydrogenase</fullName>
        <ecNumber evidence="3">1.1.1.399</ecNumber>
        <ecNumber evidence="4">1.1.1.95</ecNumber>
    </recommendedName>
    <alternativeName>
        <fullName evidence="8">2-oxoglutarate reductase</fullName>
    </alternativeName>
</protein>
<dbReference type="SUPFAM" id="SSF52283">
    <property type="entry name" value="Formate/glycerate dehydrogenase catalytic domain-like"/>
    <property type="match status" value="1"/>
</dbReference>